<proteinExistence type="predicted"/>
<evidence type="ECO:0008006" key="4">
    <source>
        <dbReference type="Google" id="ProtNLM"/>
    </source>
</evidence>
<organism evidence="2 3">
    <name type="scientific">Cloeon dipterum</name>
    <dbReference type="NCBI Taxonomy" id="197152"/>
    <lineage>
        <taxon>Eukaryota</taxon>
        <taxon>Metazoa</taxon>
        <taxon>Ecdysozoa</taxon>
        <taxon>Arthropoda</taxon>
        <taxon>Hexapoda</taxon>
        <taxon>Insecta</taxon>
        <taxon>Pterygota</taxon>
        <taxon>Palaeoptera</taxon>
        <taxon>Ephemeroptera</taxon>
        <taxon>Pisciforma</taxon>
        <taxon>Baetidae</taxon>
        <taxon>Cloeon</taxon>
    </lineage>
</organism>
<feature type="compositionally biased region" description="Acidic residues" evidence="1">
    <location>
        <begin position="113"/>
        <end position="125"/>
    </location>
</feature>
<feature type="compositionally biased region" description="Basic and acidic residues" evidence="1">
    <location>
        <begin position="68"/>
        <end position="80"/>
    </location>
</feature>
<keyword evidence="3" id="KW-1185">Reference proteome</keyword>
<dbReference type="EMBL" id="CADEPI010000265">
    <property type="protein sequence ID" value="CAB3382324.1"/>
    <property type="molecule type" value="Genomic_DNA"/>
</dbReference>
<feature type="compositionally biased region" description="Basic and acidic residues" evidence="1">
    <location>
        <begin position="400"/>
        <end position="411"/>
    </location>
</feature>
<protein>
    <recommendedName>
        <fullName evidence="4">Tetratricopeptide SHNi-TPR domain-containing protein</fullName>
    </recommendedName>
</protein>
<feature type="compositionally biased region" description="Low complexity" evidence="1">
    <location>
        <begin position="85"/>
        <end position="107"/>
    </location>
</feature>
<dbReference type="Proteomes" id="UP000494165">
    <property type="component" value="Unassembled WGS sequence"/>
</dbReference>
<dbReference type="AlphaFoldDB" id="A0A8S1DPU2"/>
<feature type="compositionally biased region" description="Low complexity" evidence="1">
    <location>
        <begin position="347"/>
        <end position="365"/>
    </location>
</feature>
<evidence type="ECO:0000313" key="2">
    <source>
        <dbReference type="EMBL" id="CAB3382324.1"/>
    </source>
</evidence>
<feature type="region of interest" description="Disordered" evidence="1">
    <location>
        <begin position="68"/>
        <end position="126"/>
    </location>
</feature>
<evidence type="ECO:0000256" key="1">
    <source>
        <dbReference type="SAM" id="MobiDB-lite"/>
    </source>
</evidence>
<reference evidence="2 3" key="1">
    <citation type="submission" date="2020-04" db="EMBL/GenBank/DDBJ databases">
        <authorList>
            <person name="Alioto T."/>
            <person name="Alioto T."/>
            <person name="Gomez Garrido J."/>
        </authorList>
    </citation>
    <scope>NUCLEOTIDE SEQUENCE [LARGE SCALE GENOMIC DNA]</scope>
</reference>
<feature type="region of interest" description="Disordered" evidence="1">
    <location>
        <begin position="327"/>
        <end position="411"/>
    </location>
</feature>
<evidence type="ECO:0000313" key="3">
    <source>
        <dbReference type="Proteomes" id="UP000494165"/>
    </source>
</evidence>
<name>A0A8S1DPU2_9INSE</name>
<gene>
    <name evidence="2" type="ORF">CLODIP_2_CD03003</name>
</gene>
<feature type="compositionally biased region" description="Low complexity" evidence="1">
    <location>
        <begin position="387"/>
        <end position="398"/>
    </location>
</feature>
<sequence length="411" mass="45340">MGLNRVCQELLKSARLAFVKQEWSQAANDLSALLNEVRDTPTEVDLVMAPVQIFYAFCILRQIATKEENPEEKPVERAPADAEPESAGPSGSAAAGPSTSAEPSSSSNTGAVDDVEEEEDDDELEEPAKSLMIAWQVLLLAKSIYERFPEQSNKLEELHALQLQAEILFLNNDSQCLEYLDKIVEELGNFPYIKVWPIKILTMKAAYLLRFKEDAKFAENLNIIYGRLEDAMSEVQQPEGQKVQKLFQQVEEDVKAMHEAEKVEIKAQKSAKKADDLLGLSSQEMRNKIESRLLALCSSYSLPQDESGTPIPTRIIEDVNEIIADELAEESPRPSAPSRVIESETIGFGAPSSNGPSAAPSSSLSIKRKQPNAPPTPEKDKKRVTLTSINGNGTSNGNGRKHDSEDDEKVN</sequence>
<accession>A0A8S1DPU2</accession>
<comment type="caution">
    <text evidence="2">The sequence shown here is derived from an EMBL/GenBank/DDBJ whole genome shotgun (WGS) entry which is preliminary data.</text>
</comment>